<feature type="region of interest" description="Disordered" evidence="1">
    <location>
        <begin position="45"/>
        <end position="69"/>
    </location>
</feature>
<feature type="compositionally biased region" description="Basic residues" evidence="1">
    <location>
        <begin position="1"/>
        <end position="12"/>
    </location>
</feature>
<protein>
    <submittedName>
        <fullName evidence="2">Uncharacterized protein</fullName>
    </submittedName>
</protein>
<reference evidence="2" key="2">
    <citation type="submission" date="2020-09" db="EMBL/GenBank/DDBJ databases">
        <authorList>
            <person name="Sun Q."/>
            <person name="Ohkuma M."/>
        </authorList>
    </citation>
    <scope>NUCLEOTIDE SEQUENCE</scope>
    <source>
        <strain evidence="2">JCM 4477</strain>
    </source>
</reference>
<feature type="region of interest" description="Disordered" evidence="1">
    <location>
        <begin position="1"/>
        <end position="25"/>
    </location>
</feature>
<gene>
    <name evidence="2" type="ORF">GCM10018772_15150</name>
</gene>
<dbReference type="EMBL" id="BNBI01000003">
    <property type="protein sequence ID" value="GHE92459.1"/>
    <property type="molecule type" value="Genomic_DNA"/>
</dbReference>
<reference evidence="2" key="1">
    <citation type="journal article" date="2014" name="Int. J. Syst. Evol. Microbiol.">
        <title>Complete genome sequence of Corynebacterium casei LMG S-19264T (=DSM 44701T), isolated from a smear-ripened cheese.</title>
        <authorList>
            <consortium name="US DOE Joint Genome Institute (JGI-PGF)"/>
            <person name="Walter F."/>
            <person name="Albersmeier A."/>
            <person name="Kalinowski J."/>
            <person name="Ruckert C."/>
        </authorList>
    </citation>
    <scope>NUCLEOTIDE SEQUENCE</scope>
    <source>
        <strain evidence="2">JCM 4477</strain>
    </source>
</reference>
<sequence length="69" mass="7097">MRVRTGPRHAPRCSRAAHPPDAPSLRWRYGGGAAIAIVRTAAVPAPTADVSPSSPPSPRPPGSPVPVLT</sequence>
<evidence type="ECO:0000313" key="3">
    <source>
        <dbReference type="Proteomes" id="UP000630718"/>
    </source>
</evidence>
<dbReference type="AlphaFoldDB" id="A0A919A9K5"/>
<comment type="caution">
    <text evidence="2">The sequence shown here is derived from an EMBL/GenBank/DDBJ whole genome shotgun (WGS) entry which is preliminary data.</text>
</comment>
<evidence type="ECO:0000256" key="1">
    <source>
        <dbReference type="SAM" id="MobiDB-lite"/>
    </source>
</evidence>
<feature type="compositionally biased region" description="Pro residues" evidence="1">
    <location>
        <begin position="53"/>
        <end position="69"/>
    </location>
</feature>
<evidence type="ECO:0000313" key="2">
    <source>
        <dbReference type="EMBL" id="GHE92459.1"/>
    </source>
</evidence>
<proteinExistence type="predicted"/>
<organism evidence="2 3">
    <name type="scientific">Streptomyces fumanus</name>
    <dbReference type="NCBI Taxonomy" id="67302"/>
    <lineage>
        <taxon>Bacteria</taxon>
        <taxon>Bacillati</taxon>
        <taxon>Actinomycetota</taxon>
        <taxon>Actinomycetes</taxon>
        <taxon>Kitasatosporales</taxon>
        <taxon>Streptomycetaceae</taxon>
        <taxon>Streptomyces</taxon>
    </lineage>
</organism>
<dbReference type="Proteomes" id="UP000630718">
    <property type="component" value="Unassembled WGS sequence"/>
</dbReference>
<accession>A0A919A9K5</accession>
<keyword evidence="3" id="KW-1185">Reference proteome</keyword>
<name>A0A919A9K5_9ACTN</name>